<dbReference type="OrthoDB" id="288590at2759"/>
<dbReference type="InterPro" id="IPR044861">
    <property type="entry name" value="IPNS-like_FE2OG_OXY"/>
</dbReference>
<gene>
    <name evidence="8" type="ORF">SADUNF_Sadunf10G0015700</name>
</gene>
<dbReference type="Gene3D" id="2.60.120.330">
    <property type="entry name" value="B-lactam Antibiotic, Isopenicillin N Synthase, Chain"/>
    <property type="match status" value="1"/>
</dbReference>
<evidence type="ECO:0000259" key="7">
    <source>
        <dbReference type="PROSITE" id="PS51471"/>
    </source>
</evidence>
<dbReference type="PANTHER" id="PTHR47991">
    <property type="entry name" value="OXOGLUTARATE/IRON-DEPENDENT DIOXYGENASE"/>
    <property type="match status" value="1"/>
</dbReference>
<comment type="caution">
    <text evidence="8">The sequence shown here is derived from an EMBL/GenBank/DDBJ whole genome shotgun (WGS) entry which is preliminary data.</text>
</comment>
<feature type="domain" description="Fe2OG dioxygenase" evidence="7">
    <location>
        <begin position="236"/>
        <end position="338"/>
    </location>
</feature>
<evidence type="ECO:0000313" key="9">
    <source>
        <dbReference type="Proteomes" id="UP000657918"/>
    </source>
</evidence>
<dbReference type="InterPro" id="IPR005123">
    <property type="entry name" value="Oxoglu/Fe-dep_dioxygenase_dom"/>
</dbReference>
<evidence type="ECO:0000313" key="8">
    <source>
        <dbReference type="EMBL" id="KAF9673358.1"/>
    </source>
</evidence>
<keyword evidence="9" id="KW-1185">Reference proteome</keyword>
<name>A0A835MXP0_9ROSI</name>
<evidence type="ECO:0000256" key="3">
    <source>
        <dbReference type="ARBA" id="ARBA00022896"/>
    </source>
</evidence>
<evidence type="ECO:0000256" key="6">
    <source>
        <dbReference type="RuleBase" id="RU003682"/>
    </source>
</evidence>
<accession>A0A835MXP0</accession>
<evidence type="ECO:0000256" key="2">
    <source>
        <dbReference type="ARBA" id="ARBA00022723"/>
    </source>
</evidence>
<dbReference type="InterPro" id="IPR026992">
    <property type="entry name" value="DIOX_N"/>
</dbReference>
<dbReference type="Pfam" id="PF14226">
    <property type="entry name" value="DIOX_N"/>
    <property type="match status" value="1"/>
</dbReference>
<protein>
    <recommendedName>
        <fullName evidence="7">Fe2OG dioxygenase domain-containing protein</fullName>
    </recommendedName>
</protein>
<keyword evidence="5 6" id="KW-0408">Iron</keyword>
<proteinExistence type="inferred from homology"/>
<reference evidence="8 9" key="1">
    <citation type="submission" date="2020-10" db="EMBL/GenBank/DDBJ databases">
        <title>Plant Genome Project.</title>
        <authorList>
            <person name="Zhang R.-G."/>
        </authorList>
    </citation>
    <scope>NUCLEOTIDE SEQUENCE [LARGE SCALE GENOMIC DNA]</scope>
    <source>
        <strain evidence="8">FAFU-HL-1</strain>
        <tissue evidence="8">Leaf</tissue>
    </source>
</reference>
<keyword evidence="3" id="KW-0847">Vitamin C</keyword>
<evidence type="ECO:0000256" key="4">
    <source>
        <dbReference type="ARBA" id="ARBA00023002"/>
    </source>
</evidence>
<keyword evidence="4 6" id="KW-0560">Oxidoreductase</keyword>
<comment type="similarity">
    <text evidence="1 6">Belongs to the iron/ascorbate-dependent oxidoreductase family.</text>
</comment>
<sequence>MQSCLSLKLSSKTSLAFSLFFDTFPNSDSMAPVPISPINVGHIDDVQELRKSGPATIPERFVRDMTERPTLDTALPSPNTVPVIDFSKLVKGNKDEYKSEMLQLTRACEEWGFFQVINHGIDLSLLKSTEQVAKDFFMLPLDEKQKHQMLPGTVQGYGQAFVFSEDQKLDWCNMYALGLEPHFIRVPKLWPIKPLKFSETVEVYSGEVRKLCQHLLQYIAMTLNLRTDFFEEMFGVAVQAIRMNYYPPCARPDLVLGLSPHSDGSALTVLQQGKGSPGGLQILKDNKWVPVQPVPNAFVINIGDTLEVLTNGKYKSVEHRAVTDKEKDRLSIVTFYAPSYETELGPIPELVDENNPCKYRTYNHGEYSKHYVTNKLQGKKTLEFAKVESKIPT</sequence>
<dbReference type="EMBL" id="JADGMS010000010">
    <property type="protein sequence ID" value="KAF9673358.1"/>
    <property type="molecule type" value="Genomic_DNA"/>
</dbReference>
<dbReference type="PROSITE" id="PS51471">
    <property type="entry name" value="FE2OG_OXY"/>
    <property type="match status" value="1"/>
</dbReference>
<evidence type="ECO:0000256" key="1">
    <source>
        <dbReference type="ARBA" id="ARBA00008056"/>
    </source>
</evidence>
<dbReference type="GO" id="GO:0016491">
    <property type="term" value="F:oxidoreductase activity"/>
    <property type="evidence" value="ECO:0007669"/>
    <property type="project" value="UniProtKB-KW"/>
</dbReference>
<evidence type="ECO:0000256" key="5">
    <source>
        <dbReference type="ARBA" id="ARBA00023004"/>
    </source>
</evidence>
<dbReference type="Proteomes" id="UP000657918">
    <property type="component" value="Unassembled WGS sequence"/>
</dbReference>
<dbReference type="SUPFAM" id="SSF51197">
    <property type="entry name" value="Clavaminate synthase-like"/>
    <property type="match status" value="1"/>
</dbReference>
<dbReference type="GO" id="GO:0031418">
    <property type="term" value="F:L-ascorbic acid binding"/>
    <property type="evidence" value="ECO:0007669"/>
    <property type="project" value="UniProtKB-KW"/>
</dbReference>
<dbReference type="AlphaFoldDB" id="A0A835MXP0"/>
<organism evidence="8 9">
    <name type="scientific">Salix dunnii</name>
    <dbReference type="NCBI Taxonomy" id="1413687"/>
    <lineage>
        <taxon>Eukaryota</taxon>
        <taxon>Viridiplantae</taxon>
        <taxon>Streptophyta</taxon>
        <taxon>Embryophyta</taxon>
        <taxon>Tracheophyta</taxon>
        <taxon>Spermatophyta</taxon>
        <taxon>Magnoliopsida</taxon>
        <taxon>eudicotyledons</taxon>
        <taxon>Gunneridae</taxon>
        <taxon>Pentapetalae</taxon>
        <taxon>rosids</taxon>
        <taxon>fabids</taxon>
        <taxon>Malpighiales</taxon>
        <taxon>Salicaceae</taxon>
        <taxon>Saliceae</taxon>
        <taxon>Salix</taxon>
    </lineage>
</organism>
<dbReference type="InterPro" id="IPR027443">
    <property type="entry name" value="IPNS-like_sf"/>
</dbReference>
<dbReference type="GO" id="GO:0046872">
    <property type="term" value="F:metal ion binding"/>
    <property type="evidence" value="ECO:0007669"/>
    <property type="project" value="UniProtKB-KW"/>
</dbReference>
<dbReference type="InterPro" id="IPR050295">
    <property type="entry name" value="Plant_2OG-oxidoreductases"/>
</dbReference>
<dbReference type="FunFam" id="2.60.120.330:FF:000001">
    <property type="entry name" value="Protein SRG1"/>
    <property type="match status" value="1"/>
</dbReference>
<keyword evidence="2 6" id="KW-0479">Metal-binding</keyword>
<dbReference type="Pfam" id="PF03171">
    <property type="entry name" value="2OG-FeII_Oxy"/>
    <property type="match status" value="1"/>
</dbReference>